<dbReference type="EMBL" id="BPFH01000001">
    <property type="protein sequence ID" value="GIT93601.1"/>
    <property type="molecule type" value="Genomic_DNA"/>
</dbReference>
<evidence type="ECO:0000313" key="4">
    <source>
        <dbReference type="Proteomes" id="UP000786693"/>
    </source>
</evidence>
<keyword evidence="4" id="KW-1185">Reference proteome</keyword>
<name>A0ABQ4NH46_9RHOB</name>
<dbReference type="Proteomes" id="UP000786693">
    <property type="component" value="Unassembled WGS sequence"/>
</dbReference>
<evidence type="ECO:0000313" key="3">
    <source>
        <dbReference type="EMBL" id="GIT93601.1"/>
    </source>
</evidence>
<feature type="chain" id="PRO_5046730171" description="VWFA domain-containing protein" evidence="1">
    <location>
        <begin position="21"/>
        <end position="227"/>
    </location>
</feature>
<comment type="caution">
    <text evidence="3">The sequence shown here is derived from an EMBL/GenBank/DDBJ whole genome shotgun (WGS) entry which is preliminary data.</text>
</comment>
<accession>A0ABQ4NH46</accession>
<dbReference type="InterPro" id="IPR036465">
    <property type="entry name" value="vWFA_dom_sf"/>
</dbReference>
<reference evidence="3 4" key="1">
    <citation type="submission" date="2021-05" db="EMBL/GenBank/DDBJ databases">
        <title>Bacteria Genome sequencing.</title>
        <authorList>
            <person name="Takabe Y."/>
            <person name="Nakajima Y."/>
            <person name="Suzuki S."/>
            <person name="Shiozaki T."/>
        </authorList>
    </citation>
    <scope>NUCLEOTIDE SEQUENCE [LARGE SCALE GENOMIC DNA]</scope>
    <source>
        <strain evidence="3 4">AI_62</strain>
    </source>
</reference>
<dbReference type="Pfam" id="PF13519">
    <property type="entry name" value="VWA_2"/>
    <property type="match status" value="1"/>
</dbReference>
<organism evidence="3 4">
    <name type="scientific">Jannaschia pagri</name>
    <dbReference type="NCBI Taxonomy" id="2829797"/>
    <lineage>
        <taxon>Bacteria</taxon>
        <taxon>Pseudomonadati</taxon>
        <taxon>Pseudomonadota</taxon>
        <taxon>Alphaproteobacteria</taxon>
        <taxon>Rhodobacterales</taxon>
        <taxon>Roseobacteraceae</taxon>
        <taxon>Jannaschia</taxon>
    </lineage>
</organism>
<gene>
    <name evidence="3" type="ORF">JANAI62_02240</name>
</gene>
<dbReference type="InterPro" id="IPR002035">
    <property type="entry name" value="VWF_A"/>
</dbReference>
<dbReference type="PRINTS" id="PR00453">
    <property type="entry name" value="VWFADOMAIN"/>
</dbReference>
<dbReference type="RefSeq" id="WP_255576096.1">
    <property type="nucleotide sequence ID" value="NZ_BPFH01000001.1"/>
</dbReference>
<protein>
    <recommendedName>
        <fullName evidence="2">VWFA domain-containing protein</fullName>
    </recommendedName>
</protein>
<keyword evidence="1" id="KW-0732">Signal</keyword>
<feature type="domain" description="VWFA" evidence="2">
    <location>
        <begin position="25"/>
        <end position="221"/>
    </location>
</feature>
<evidence type="ECO:0000259" key="2">
    <source>
        <dbReference type="PROSITE" id="PS50234"/>
    </source>
</evidence>
<dbReference type="PROSITE" id="PS51257">
    <property type="entry name" value="PROKAR_LIPOPROTEIN"/>
    <property type="match status" value="1"/>
</dbReference>
<evidence type="ECO:0000256" key="1">
    <source>
        <dbReference type="SAM" id="SignalP"/>
    </source>
</evidence>
<sequence length="227" mass="23914">MHRFVSFLAATALSTQTALASCTADAILIFDGSNSMGGIGYATEGLPRIDEARTAVARALPPVEHIRRIGLMTYGPGRQTFCDGIHEHFAPQPLAAAPILSALEDITPMGLTPLAEAVRQAADRLRYRERAGVIVLVTDGNDTCGGMPCALADRLSATAQDLTIHVVGFKVVGDLTNGGSAATRPLPRGEIIARCLAERTGGLYVLSDTIDDLVEALNETLGCRDVS</sequence>
<dbReference type="PROSITE" id="PS50234">
    <property type="entry name" value="VWFA"/>
    <property type="match status" value="1"/>
</dbReference>
<dbReference type="SMART" id="SM00327">
    <property type="entry name" value="VWA"/>
    <property type="match status" value="1"/>
</dbReference>
<proteinExistence type="predicted"/>
<dbReference type="SUPFAM" id="SSF53300">
    <property type="entry name" value="vWA-like"/>
    <property type="match status" value="1"/>
</dbReference>
<dbReference type="Gene3D" id="3.40.50.410">
    <property type="entry name" value="von Willebrand factor, type A domain"/>
    <property type="match status" value="1"/>
</dbReference>
<feature type="signal peptide" evidence="1">
    <location>
        <begin position="1"/>
        <end position="20"/>
    </location>
</feature>